<protein>
    <submittedName>
        <fullName evidence="1">Uncharacterized protein</fullName>
    </submittedName>
</protein>
<sequence>DVPLLPCTDASPTDWIPYNDRVKFKTAEFLFTYNQMSAKQIDKLLNLWAMTLIKYNDTPSFANHKDMYTTIDVMSLGNI</sequence>
<keyword evidence="2" id="KW-1185">Reference proteome</keyword>
<organism evidence="1 2">
    <name type="scientific">Suillus subaureus</name>
    <dbReference type="NCBI Taxonomy" id="48587"/>
    <lineage>
        <taxon>Eukaryota</taxon>
        <taxon>Fungi</taxon>
        <taxon>Dikarya</taxon>
        <taxon>Basidiomycota</taxon>
        <taxon>Agaricomycotina</taxon>
        <taxon>Agaricomycetes</taxon>
        <taxon>Agaricomycetidae</taxon>
        <taxon>Boletales</taxon>
        <taxon>Suillineae</taxon>
        <taxon>Suillaceae</taxon>
        <taxon>Suillus</taxon>
    </lineage>
</organism>
<dbReference type="OrthoDB" id="3199698at2759"/>
<gene>
    <name evidence="1" type="ORF">BJ212DRAFT_1200859</name>
</gene>
<reference evidence="1" key="1">
    <citation type="journal article" date="2020" name="New Phytol.">
        <title>Comparative genomics reveals dynamic genome evolution in host specialist ectomycorrhizal fungi.</title>
        <authorList>
            <person name="Lofgren L.A."/>
            <person name="Nguyen N.H."/>
            <person name="Vilgalys R."/>
            <person name="Ruytinx J."/>
            <person name="Liao H.L."/>
            <person name="Branco S."/>
            <person name="Kuo A."/>
            <person name="LaButti K."/>
            <person name="Lipzen A."/>
            <person name="Andreopoulos W."/>
            <person name="Pangilinan J."/>
            <person name="Riley R."/>
            <person name="Hundley H."/>
            <person name="Na H."/>
            <person name="Barry K."/>
            <person name="Grigoriev I.V."/>
            <person name="Stajich J.E."/>
            <person name="Kennedy P.G."/>
        </authorList>
    </citation>
    <scope>NUCLEOTIDE SEQUENCE</scope>
    <source>
        <strain evidence="1">MN1</strain>
    </source>
</reference>
<accession>A0A9P7EIF3</accession>
<dbReference type="GeneID" id="64623087"/>
<evidence type="ECO:0000313" key="1">
    <source>
        <dbReference type="EMBL" id="KAG1822438.1"/>
    </source>
</evidence>
<comment type="caution">
    <text evidence="1">The sequence shown here is derived from an EMBL/GenBank/DDBJ whole genome shotgun (WGS) entry which is preliminary data.</text>
</comment>
<dbReference type="AlphaFoldDB" id="A0A9P7EIF3"/>
<evidence type="ECO:0000313" key="2">
    <source>
        <dbReference type="Proteomes" id="UP000807769"/>
    </source>
</evidence>
<dbReference type="EMBL" id="JABBWG010000005">
    <property type="protein sequence ID" value="KAG1822438.1"/>
    <property type="molecule type" value="Genomic_DNA"/>
</dbReference>
<dbReference type="Proteomes" id="UP000807769">
    <property type="component" value="Unassembled WGS sequence"/>
</dbReference>
<feature type="non-terminal residue" evidence="1">
    <location>
        <position position="79"/>
    </location>
</feature>
<feature type="non-terminal residue" evidence="1">
    <location>
        <position position="1"/>
    </location>
</feature>
<name>A0A9P7EIF3_9AGAM</name>
<dbReference type="RefSeq" id="XP_041196844.1">
    <property type="nucleotide sequence ID" value="XM_041329070.1"/>
</dbReference>
<proteinExistence type="predicted"/>